<dbReference type="Pfam" id="PF09086">
    <property type="entry name" value="DUF1924"/>
    <property type="match status" value="1"/>
</dbReference>
<feature type="chain" id="PRO_5045112589" evidence="5">
    <location>
        <begin position="29"/>
        <end position="122"/>
    </location>
</feature>
<organism evidence="7 8">
    <name type="scientific">Thiorhodovibrio winogradskyi</name>
    <dbReference type="NCBI Taxonomy" id="77007"/>
    <lineage>
        <taxon>Bacteria</taxon>
        <taxon>Pseudomonadati</taxon>
        <taxon>Pseudomonadota</taxon>
        <taxon>Gammaproteobacteria</taxon>
        <taxon>Chromatiales</taxon>
        <taxon>Chromatiaceae</taxon>
        <taxon>Thiorhodovibrio</taxon>
    </lineage>
</organism>
<dbReference type="Proteomes" id="UP001432180">
    <property type="component" value="Chromosome"/>
</dbReference>
<accession>A0ABZ0SD66</accession>
<keyword evidence="1 4" id="KW-0349">Heme</keyword>
<dbReference type="InterPro" id="IPR036909">
    <property type="entry name" value="Cyt_c-like_dom_sf"/>
</dbReference>
<dbReference type="InterPro" id="IPR015170">
    <property type="entry name" value="DUF1924_SHP"/>
</dbReference>
<keyword evidence="5" id="KW-0732">Signal</keyword>
<evidence type="ECO:0000256" key="3">
    <source>
        <dbReference type="ARBA" id="ARBA00023004"/>
    </source>
</evidence>
<keyword evidence="3 4" id="KW-0408">Iron</keyword>
<reference evidence="7 8" key="1">
    <citation type="journal article" date="2023" name="Microorganisms">
        <title>Thiorhodovibrio frisius and Trv. litoralis spp. nov., Two Novel Members from a Clade of Fastidious Purple Sulfur Bacteria That Exhibit Unique Red-Shifted Light-Harvesting Capabilities.</title>
        <authorList>
            <person name="Methner A."/>
            <person name="Kuzyk S.B."/>
            <person name="Petersen J."/>
            <person name="Bauer S."/>
            <person name="Brinkmann H."/>
            <person name="Sichau K."/>
            <person name="Wanner G."/>
            <person name="Wolf J."/>
            <person name="Neumann-Schaal M."/>
            <person name="Henke P."/>
            <person name="Tank M."/>
            <person name="Sproer C."/>
            <person name="Bunk B."/>
            <person name="Overmann J."/>
        </authorList>
    </citation>
    <scope>NUCLEOTIDE SEQUENCE [LARGE SCALE GENOMIC DNA]</scope>
    <source>
        <strain evidence="7 8">DSM 6702</strain>
    </source>
</reference>
<evidence type="ECO:0000256" key="1">
    <source>
        <dbReference type="ARBA" id="ARBA00022617"/>
    </source>
</evidence>
<evidence type="ECO:0000256" key="4">
    <source>
        <dbReference type="PROSITE-ProRule" id="PRU00433"/>
    </source>
</evidence>
<proteinExistence type="predicted"/>
<sequence>MKRQLATALPTVLFSASMLILPATPCAADPAAGAAGWLKEYPQADGSKPRSCTTCHGRDLTQPGQHANTGKVIEPLAPSVNPRRLTDSAKIEKWLRRNCRWTIGRECTADEKADFIAYIKTQ</sequence>
<evidence type="ECO:0000256" key="2">
    <source>
        <dbReference type="ARBA" id="ARBA00022723"/>
    </source>
</evidence>
<evidence type="ECO:0000256" key="5">
    <source>
        <dbReference type="SAM" id="SignalP"/>
    </source>
</evidence>
<dbReference type="Gene3D" id="1.10.760.10">
    <property type="entry name" value="Cytochrome c-like domain"/>
    <property type="match status" value="1"/>
</dbReference>
<dbReference type="InterPro" id="IPR009056">
    <property type="entry name" value="Cyt_c-like_dom"/>
</dbReference>
<keyword evidence="2 4" id="KW-0479">Metal-binding</keyword>
<dbReference type="SUPFAM" id="SSF46626">
    <property type="entry name" value="Cytochrome c"/>
    <property type="match status" value="1"/>
</dbReference>
<dbReference type="PROSITE" id="PS51007">
    <property type="entry name" value="CYTC"/>
    <property type="match status" value="1"/>
</dbReference>
<dbReference type="RefSeq" id="WP_328983341.1">
    <property type="nucleotide sequence ID" value="NZ_CP121472.1"/>
</dbReference>
<keyword evidence="8" id="KW-1185">Reference proteome</keyword>
<feature type="signal peptide" evidence="5">
    <location>
        <begin position="1"/>
        <end position="28"/>
    </location>
</feature>
<evidence type="ECO:0000259" key="6">
    <source>
        <dbReference type="PROSITE" id="PS51007"/>
    </source>
</evidence>
<feature type="domain" description="Cytochrome c" evidence="6">
    <location>
        <begin position="28"/>
        <end position="122"/>
    </location>
</feature>
<protein>
    <submittedName>
        <fullName evidence="7">Heme protein</fullName>
    </submittedName>
</protein>
<dbReference type="EMBL" id="CP121472">
    <property type="protein sequence ID" value="WPL17530.1"/>
    <property type="molecule type" value="Genomic_DNA"/>
</dbReference>
<gene>
    <name evidence="7" type="primary">shp_1</name>
    <name evidence="7" type="ORF">Thiowin_02555</name>
</gene>
<evidence type="ECO:0000313" key="7">
    <source>
        <dbReference type="EMBL" id="WPL17530.1"/>
    </source>
</evidence>
<name>A0ABZ0SD66_9GAMM</name>
<evidence type="ECO:0000313" key="8">
    <source>
        <dbReference type="Proteomes" id="UP001432180"/>
    </source>
</evidence>